<reference evidence="1" key="2">
    <citation type="submission" date="2020-09" db="EMBL/GenBank/DDBJ databases">
        <authorList>
            <person name="Sun Q."/>
            <person name="Zhou Y."/>
        </authorList>
    </citation>
    <scope>NUCLEOTIDE SEQUENCE</scope>
    <source>
        <strain evidence="1">CGMCC 1.15478</strain>
    </source>
</reference>
<evidence type="ECO:0000313" key="1">
    <source>
        <dbReference type="EMBL" id="GGC70587.1"/>
    </source>
</evidence>
<evidence type="ECO:0000313" key="2">
    <source>
        <dbReference type="Proteomes" id="UP000641514"/>
    </source>
</evidence>
<keyword evidence="2" id="KW-1185">Reference proteome</keyword>
<gene>
    <name evidence="1" type="ORF">GCM10011410_24310</name>
</gene>
<dbReference type="AlphaFoldDB" id="A0A916UFA1"/>
<sequence length="258" mass="27177">MTDHANRDEFLLDLPEAKPAGITGRMAMKMVDKGVNIPGPVVANFVNKLRTKHPDDTPGQIIGRIDRYYLNTVTSTGAAVGATAAVPGVGTVAALAAAGGETAVFFATSAFYTLALAEVYNLPIEDVERRRALVMSIAMGNTTSVLAEKAALRKGRSWADTVANVIPSPSIGKLNAALARRMLLRLAQTRGFMTIGRIVPFGVGAAIGAATNRTLGRALVVHAHKAFGPPPRRWLSPPAAEIIDHEADANVPILLPGE</sequence>
<name>A0A916UFA1_9ACTN</name>
<proteinExistence type="predicted"/>
<protein>
    <recommendedName>
        <fullName evidence="3">EcsC family protein</fullName>
    </recommendedName>
</protein>
<organism evidence="1 2">
    <name type="scientific">Hoyosella rhizosphaerae</name>
    <dbReference type="NCBI Taxonomy" id="1755582"/>
    <lineage>
        <taxon>Bacteria</taxon>
        <taxon>Bacillati</taxon>
        <taxon>Actinomycetota</taxon>
        <taxon>Actinomycetes</taxon>
        <taxon>Mycobacteriales</taxon>
        <taxon>Hoyosellaceae</taxon>
        <taxon>Hoyosella</taxon>
    </lineage>
</organism>
<reference evidence="1" key="1">
    <citation type="journal article" date="2014" name="Int. J. Syst. Evol. Microbiol.">
        <title>Complete genome sequence of Corynebacterium casei LMG S-19264T (=DSM 44701T), isolated from a smear-ripened cheese.</title>
        <authorList>
            <consortium name="US DOE Joint Genome Institute (JGI-PGF)"/>
            <person name="Walter F."/>
            <person name="Albersmeier A."/>
            <person name="Kalinowski J."/>
            <person name="Ruckert C."/>
        </authorList>
    </citation>
    <scope>NUCLEOTIDE SEQUENCE</scope>
    <source>
        <strain evidence="1">CGMCC 1.15478</strain>
    </source>
</reference>
<comment type="caution">
    <text evidence="1">The sequence shown here is derived from an EMBL/GenBank/DDBJ whole genome shotgun (WGS) entry which is preliminary data.</text>
</comment>
<dbReference type="RefSeq" id="WP_188675309.1">
    <property type="nucleotide sequence ID" value="NZ_BMJH01000003.1"/>
</dbReference>
<dbReference type="EMBL" id="BMJH01000003">
    <property type="protein sequence ID" value="GGC70587.1"/>
    <property type="molecule type" value="Genomic_DNA"/>
</dbReference>
<accession>A0A916UFA1</accession>
<evidence type="ECO:0008006" key="3">
    <source>
        <dbReference type="Google" id="ProtNLM"/>
    </source>
</evidence>
<dbReference type="Proteomes" id="UP000641514">
    <property type="component" value="Unassembled WGS sequence"/>
</dbReference>